<evidence type="ECO:0000313" key="2">
    <source>
        <dbReference type="EMBL" id="MCJ8210101.1"/>
    </source>
</evidence>
<reference evidence="2" key="1">
    <citation type="submission" date="2022-04" db="EMBL/GenBank/DDBJ databases">
        <title>Mucilaginibacter sp. RS28 isolated from freshwater.</title>
        <authorList>
            <person name="Ko S.-R."/>
        </authorList>
    </citation>
    <scope>NUCLEOTIDE SEQUENCE</scope>
    <source>
        <strain evidence="2">RS28</strain>
    </source>
</reference>
<comment type="caution">
    <text evidence="2">The sequence shown here is derived from an EMBL/GenBank/DDBJ whole genome shotgun (WGS) entry which is preliminary data.</text>
</comment>
<dbReference type="RefSeq" id="WP_245129940.1">
    <property type="nucleotide sequence ID" value="NZ_JALJEJ010000004.1"/>
</dbReference>
<dbReference type="EMBL" id="JALJEJ010000004">
    <property type="protein sequence ID" value="MCJ8210101.1"/>
    <property type="molecule type" value="Genomic_DNA"/>
</dbReference>
<evidence type="ECO:0000313" key="3">
    <source>
        <dbReference type="Proteomes" id="UP001139450"/>
    </source>
</evidence>
<feature type="transmembrane region" description="Helical" evidence="1">
    <location>
        <begin position="23"/>
        <end position="40"/>
    </location>
</feature>
<feature type="transmembrane region" description="Helical" evidence="1">
    <location>
        <begin position="52"/>
        <end position="72"/>
    </location>
</feature>
<dbReference type="Proteomes" id="UP001139450">
    <property type="component" value="Unassembled WGS sequence"/>
</dbReference>
<feature type="transmembrane region" description="Helical" evidence="1">
    <location>
        <begin position="193"/>
        <end position="211"/>
    </location>
</feature>
<gene>
    <name evidence="2" type="ORF">MUY27_10305</name>
</gene>
<feature type="transmembrane region" description="Helical" evidence="1">
    <location>
        <begin position="162"/>
        <end position="181"/>
    </location>
</feature>
<name>A0A9X1X3B1_9SPHI</name>
<accession>A0A9X1X3B1</accession>
<feature type="transmembrane region" description="Helical" evidence="1">
    <location>
        <begin position="78"/>
        <end position="98"/>
    </location>
</feature>
<organism evidence="2 3">
    <name type="scientific">Mucilaginibacter straminoryzae</name>
    <dbReference type="NCBI Taxonomy" id="2932774"/>
    <lineage>
        <taxon>Bacteria</taxon>
        <taxon>Pseudomonadati</taxon>
        <taxon>Bacteroidota</taxon>
        <taxon>Sphingobacteriia</taxon>
        <taxon>Sphingobacteriales</taxon>
        <taxon>Sphingobacteriaceae</taxon>
        <taxon>Mucilaginibacter</taxon>
    </lineage>
</organism>
<dbReference type="AlphaFoldDB" id="A0A9X1X3B1"/>
<keyword evidence="3" id="KW-1185">Reference proteome</keyword>
<protein>
    <recommendedName>
        <fullName evidence="4">Ceramidase</fullName>
    </recommendedName>
</protein>
<keyword evidence="1" id="KW-0472">Membrane</keyword>
<sequence>MLPPDHGLIYTETNLAHLFPEPWNMVTSALFLIPALYWIIKLKGFSRQHQFLSIAAWLLLVGCIGGTIYHGLRRWPVFIMMDWLPIALLCLMASVYFWMRVLGNWAYGIAALIVFVAAEGGLRVLLANADPQILTSLSYGVMVLMILLPLSMLLVKIRGRNLSLVIFALLAFMVALFFRVADQWAPLPMGTHFLWHTFGVIATAVIFLFIYRLNETTTVRMDTYRPNIAA</sequence>
<proteinExistence type="predicted"/>
<evidence type="ECO:0000256" key="1">
    <source>
        <dbReference type="SAM" id="Phobius"/>
    </source>
</evidence>
<feature type="transmembrane region" description="Helical" evidence="1">
    <location>
        <begin position="137"/>
        <end position="155"/>
    </location>
</feature>
<feature type="transmembrane region" description="Helical" evidence="1">
    <location>
        <begin position="105"/>
        <end position="125"/>
    </location>
</feature>
<evidence type="ECO:0008006" key="4">
    <source>
        <dbReference type="Google" id="ProtNLM"/>
    </source>
</evidence>
<keyword evidence="1" id="KW-1133">Transmembrane helix</keyword>
<keyword evidence="1" id="KW-0812">Transmembrane</keyword>